<proteinExistence type="predicted"/>
<evidence type="ECO:0000313" key="2">
    <source>
        <dbReference type="Proteomes" id="UP000563094"/>
    </source>
</evidence>
<name>A0A839GMB8_9BACT</name>
<keyword evidence="2" id="KW-1185">Reference proteome</keyword>
<dbReference type="Proteomes" id="UP000563094">
    <property type="component" value="Unassembled WGS sequence"/>
</dbReference>
<dbReference type="EMBL" id="JACJIQ010000034">
    <property type="protein sequence ID" value="MBA9079870.1"/>
    <property type="molecule type" value="Genomic_DNA"/>
</dbReference>
<dbReference type="AlphaFoldDB" id="A0A839GMB8"/>
<comment type="caution">
    <text evidence="1">The sequence shown here is derived from an EMBL/GenBank/DDBJ whole genome shotgun (WGS) entry which is preliminary data.</text>
</comment>
<dbReference type="RefSeq" id="WP_182514593.1">
    <property type="nucleotide sequence ID" value="NZ_JACJIQ010000034.1"/>
</dbReference>
<gene>
    <name evidence="1" type="ORF">FHS90_004611</name>
</gene>
<organism evidence="1 2">
    <name type="scientific">Rufibacter quisquiliarum</name>
    <dbReference type="NCBI Taxonomy" id="1549639"/>
    <lineage>
        <taxon>Bacteria</taxon>
        <taxon>Pseudomonadati</taxon>
        <taxon>Bacteroidota</taxon>
        <taxon>Cytophagia</taxon>
        <taxon>Cytophagales</taxon>
        <taxon>Hymenobacteraceae</taxon>
        <taxon>Rufibacter</taxon>
    </lineage>
</organism>
<reference evidence="1 2" key="1">
    <citation type="submission" date="2020-08" db="EMBL/GenBank/DDBJ databases">
        <title>Genomic Encyclopedia of Type Strains, Phase IV (KMG-IV): sequencing the most valuable type-strain genomes for metagenomic binning, comparative biology and taxonomic classification.</title>
        <authorList>
            <person name="Goeker M."/>
        </authorList>
    </citation>
    <scope>NUCLEOTIDE SEQUENCE [LARGE SCALE GENOMIC DNA]</scope>
    <source>
        <strain evidence="1 2">DSM 29854</strain>
    </source>
</reference>
<evidence type="ECO:0000313" key="1">
    <source>
        <dbReference type="EMBL" id="MBA9079870.1"/>
    </source>
</evidence>
<protein>
    <recommendedName>
        <fullName evidence="3">Lipoprotein</fullName>
    </recommendedName>
</protein>
<sequence>MTEFIKKSVPFYLSFLLLVFISCDKDKDPTKNSKLPEATQLGKNTIGFTLENEEVWFPYNKCGLMLDPCGKYSARVSYPMASRDGIDFSFSRDNGKGISSSLFFSTALAGTITSTGNKIDSLGVTFLEFDNGSMVEYGFPLVGSHFTVTKFDKVAQIISGEFHLVLKKYRSNEIITLSNGRFDFKFQACDCD</sequence>
<accession>A0A839GMB8</accession>
<dbReference type="PROSITE" id="PS51257">
    <property type="entry name" value="PROKAR_LIPOPROTEIN"/>
    <property type="match status" value="1"/>
</dbReference>
<evidence type="ECO:0008006" key="3">
    <source>
        <dbReference type="Google" id="ProtNLM"/>
    </source>
</evidence>